<dbReference type="AlphaFoldDB" id="A0A0Q1ACZ5"/>
<keyword evidence="4" id="KW-1185">Reference proteome</keyword>
<evidence type="ECO:0000256" key="1">
    <source>
        <dbReference type="SAM" id="Phobius"/>
    </source>
</evidence>
<keyword evidence="1" id="KW-0812">Transmembrane</keyword>
<feature type="transmembrane region" description="Helical" evidence="1">
    <location>
        <begin position="290"/>
        <end position="311"/>
    </location>
</feature>
<feature type="transmembrane region" description="Helical" evidence="1">
    <location>
        <begin position="432"/>
        <end position="453"/>
    </location>
</feature>
<dbReference type="RefSeq" id="WP_055122426.1">
    <property type="nucleotide sequence ID" value="NZ_LKST01000002.1"/>
</dbReference>
<dbReference type="Proteomes" id="UP000050517">
    <property type="component" value="Unassembled WGS sequence"/>
</dbReference>
<feature type="transmembrane region" description="Helical" evidence="1">
    <location>
        <begin position="341"/>
        <end position="361"/>
    </location>
</feature>
<feature type="transmembrane region" description="Helical" evidence="1">
    <location>
        <begin position="318"/>
        <end position="335"/>
    </location>
</feature>
<keyword evidence="1" id="KW-0472">Membrane</keyword>
<proteinExistence type="predicted"/>
<name>A0A0Q1ACZ5_9CORY</name>
<reference evidence="3 4" key="1">
    <citation type="submission" date="2015-10" db="EMBL/GenBank/DDBJ databases">
        <title>Corynebacteirum lowii and Corynebacterium oculi species nova, derived from human clinical disease and and emended description of Corynebacterium mastiditis.</title>
        <authorList>
            <person name="Bernard K."/>
            <person name="Pacheco A.L."/>
            <person name="Mcdougall C."/>
            <person name="Burtx T."/>
            <person name="Weibe D."/>
            <person name="Tyler S."/>
            <person name="Olson A.B."/>
            <person name="Cnockaert M."/>
            <person name="Eguchi H."/>
            <person name="Kuwahara T."/>
            <person name="Nakayama-Imaohji H."/>
            <person name="Boudewijins M."/>
            <person name="Van Hoecke F."/>
            <person name="Bernier A.-M."/>
            <person name="Vandamme P."/>
        </authorList>
    </citation>
    <scope>NUCLEOTIDE SEQUENCE [LARGE SCALE GENOMIC DNA]</scope>
    <source>
        <strain evidence="3 4">NML 130210</strain>
    </source>
</reference>
<dbReference type="OrthoDB" id="4426125at2"/>
<evidence type="ECO:0008006" key="5">
    <source>
        <dbReference type="Google" id="ProtNLM"/>
    </source>
</evidence>
<dbReference type="EMBL" id="LKST01000002">
    <property type="protein sequence ID" value="KQB84509.1"/>
    <property type="molecule type" value="Genomic_DNA"/>
</dbReference>
<dbReference type="PATRIC" id="fig|1544416.3.peg.1318"/>
<sequence length="482" mass="49037">MSPVRSTLLFSLTLVPLLAGAVYLTATGQGPEKSWSAGEEPQAAPAAARAQLMEARRAAIDAGTNASFLANGTAQLLDGVSKFQAEDVTGDVQRLQDGAAQLRDGMIQLQAATGQLGQGATELADGVGRAIDKVLALGVIQGQLGEAATSLDQELEKSTDPRAQDLRGQLADFRAQLANAGLGEETTGQLTRLRDGSRDLANQLAVPGSGFHDGIYSATDGAKRLAAGIEEAQGGVAGALDSMGQLDAGARQLNDMAQENRTRVQGIQRALPVAQAGVDSDQVEESAELLPTYALLISLFAVLGGLGVGLLRRAWDRALGACAVVAASGGLLWLMGTALPWTTLAAGVGVLALTVGAAAGLGAGLRRVAGTRGAVIGGALMLLAQVGVAGWVWNSAMTSDLSSAWTAAAALTPAHYATGALSAMSNGGSMTLVWTAVAILGSMVLLGGIRGGLRGEAWWRRSSAKGCHWGRCRAAEGQGGTP</sequence>
<feature type="signal peptide" evidence="2">
    <location>
        <begin position="1"/>
        <end position="21"/>
    </location>
</feature>
<feature type="chain" id="PRO_5006188130" description="Chromosome partition protein Smc" evidence="2">
    <location>
        <begin position="22"/>
        <end position="482"/>
    </location>
</feature>
<protein>
    <recommendedName>
        <fullName evidence="5">Chromosome partition protein Smc</fullName>
    </recommendedName>
</protein>
<keyword evidence="1" id="KW-1133">Transmembrane helix</keyword>
<comment type="caution">
    <text evidence="3">The sequence shown here is derived from an EMBL/GenBank/DDBJ whole genome shotgun (WGS) entry which is preliminary data.</text>
</comment>
<gene>
    <name evidence="3" type="ORF">Cocul_01312</name>
</gene>
<organism evidence="3 4">
    <name type="scientific">Corynebacterium oculi</name>
    <dbReference type="NCBI Taxonomy" id="1544416"/>
    <lineage>
        <taxon>Bacteria</taxon>
        <taxon>Bacillati</taxon>
        <taxon>Actinomycetota</taxon>
        <taxon>Actinomycetes</taxon>
        <taxon>Mycobacteriales</taxon>
        <taxon>Corynebacteriaceae</taxon>
        <taxon>Corynebacterium</taxon>
    </lineage>
</organism>
<evidence type="ECO:0000256" key="2">
    <source>
        <dbReference type="SAM" id="SignalP"/>
    </source>
</evidence>
<evidence type="ECO:0000313" key="4">
    <source>
        <dbReference type="Proteomes" id="UP000050517"/>
    </source>
</evidence>
<feature type="transmembrane region" description="Helical" evidence="1">
    <location>
        <begin position="373"/>
        <end position="393"/>
    </location>
</feature>
<evidence type="ECO:0000313" key="3">
    <source>
        <dbReference type="EMBL" id="KQB84509.1"/>
    </source>
</evidence>
<accession>A0A0Q1ACZ5</accession>
<dbReference type="STRING" id="1544416.Cocul_01312"/>
<keyword evidence="2" id="KW-0732">Signal</keyword>